<reference evidence="1 2" key="2">
    <citation type="submission" date="2018-03" db="EMBL/GenBank/DDBJ databases">
        <authorList>
            <person name="Keele B.F."/>
        </authorList>
    </citation>
    <scope>NUCLEOTIDE SEQUENCE [LARGE SCALE GENOMIC DNA]</scope>
    <source>
        <strain evidence="1 2">CCALA 016</strain>
    </source>
</reference>
<dbReference type="EMBL" id="PXOH01000010">
    <property type="protein sequence ID" value="PSF37297.1"/>
    <property type="molecule type" value="Genomic_DNA"/>
</dbReference>
<dbReference type="Pfam" id="PF11832">
    <property type="entry name" value="DUF3352"/>
    <property type="match status" value="1"/>
</dbReference>
<evidence type="ECO:0008006" key="3">
    <source>
        <dbReference type="Google" id="ProtNLM"/>
    </source>
</evidence>
<dbReference type="Proteomes" id="UP000239001">
    <property type="component" value="Unassembled WGS sequence"/>
</dbReference>
<comment type="caution">
    <text evidence="1">The sequence shown here is derived from an EMBL/GenBank/DDBJ whole genome shotgun (WGS) entry which is preliminary data.</text>
</comment>
<keyword evidence="2" id="KW-1185">Reference proteome</keyword>
<name>A0A2T1LY32_9CHRO</name>
<sequence>MSRQKSGCGFLSIFGFLTLATAGGAYVYFNGFPSALSFSLPWEQFTPVEAAKVIPDEAIVTTYINTDPQTWSKLTHFGTPEAQKLVRHSLDEFTSQSSPSDINYSQDIQPWIEDIAIAVLPSVQNEAQILFVMGIRDKLKAANFAKKLKDQPNQTFTETKYQGFTIIERTSPNSELSYSAIVGKYLLYSDNRSVIELAINTKKGEPSYRNKPQVKELLSQSGTLKNPLIQTYIDDYDQLVNQSAASLPPDSQIPVNTLKNITSLNSVVLLLGVEETGIHLQAMAHLNPTETPTPNNIQPSSSQLLSYLPSETLMFMNGQGIKQGWINLVKESNTDSTIQSLVKQIRDNFKMANLNADQDVFGWMDQEFALGLVASNQPTLGNLGIGGVLVLQTSDRATAENTFDKLKQLSIFLPQMEVNTTDIDGKNITEWKSKFNQEVFLSYGWLDNQAIAMTVAMPFQTVLQSQSSNSLSQSQNFKEITASLPEKNFGYFYLDLERSFHKALTSSNGIESLINPESRAVLDSIKGIAITSTMPTQAISQVDMILSLKSTHDVLEQK</sequence>
<evidence type="ECO:0000313" key="2">
    <source>
        <dbReference type="Proteomes" id="UP000239001"/>
    </source>
</evidence>
<protein>
    <recommendedName>
        <fullName evidence="3">DUF3352 domain-containing protein</fullName>
    </recommendedName>
</protein>
<evidence type="ECO:0000313" key="1">
    <source>
        <dbReference type="EMBL" id="PSF37297.1"/>
    </source>
</evidence>
<gene>
    <name evidence="1" type="ORF">C7H19_11305</name>
</gene>
<dbReference type="AlphaFoldDB" id="A0A2T1LY32"/>
<organism evidence="1 2">
    <name type="scientific">Aphanothece hegewaldii CCALA 016</name>
    <dbReference type="NCBI Taxonomy" id="2107694"/>
    <lineage>
        <taxon>Bacteria</taxon>
        <taxon>Bacillati</taxon>
        <taxon>Cyanobacteriota</taxon>
        <taxon>Cyanophyceae</taxon>
        <taxon>Oscillatoriophycideae</taxon>
        <taxon>Chroococcales</taxon>
        <taxon>Aphanothecaceae</taxon>
        <taxon>Aphanothece</taxon>
    </lineage>
</organism>
<dbReference type="OrthoDB" id="451203at2"/>
<dbReference type="RefSeq" id="WP_106456985.1">
    <property type="nucleotide sequence ID" value="NZ_PXOH01000010.1"/>
</dbReference>
<proteinExistence type="predicted"/>
<accession>A0A2T1LY32</accession>
<reference evidence="1 2" key="1">
    <citation type="submission" date="2018-03" db="EMBL/GenBank/DDBJ databases">
        <title>The ancient ancestry and fast evolution of plastids.</title>
        <authorList>
            <person name="Moore K.R."/>
            <person name="Magnabosco C."/>
            <person name="Momper L."/>
            <person name="Gold D.A."/>
            <person name="Bosak T."/>
            <person name="Fournier G.P."/>
        </authorList>
    </citation>
    <scope>NUCLEOTIDE SEQUENCE [LARGE SCALE GENOMIC DNA]</scope>
    <source>
        <strain evidence="1 2">CCALA 016</strain>
    </source>
</reference>
<dbReference type="InterPro" id="IPR021787">
    <property type="entry name" value="DUF3352"/>
</dbReference>